<evidence type="ECO:0000313" key="17">
    <source>
        <dbReference type="Proteomes" id="UP000634136"/>
    </source>
</evidence>
<evidence type="ECO:0000256" key="1">
    <source>
        <dbReference type="ARBA" id="ARBA00004606"/>
    </source>
</evidence>
<dbReference type="Proteomes" id="UP000634136">
    <property type="component" value="Unassembled WGS sequence"/>
</dbReference>
<sequence length="412" mass="44520">MLPEVELNDFRKGSQWFSMKRQHAMIVVADYLYYTKFKHHCRPNMPGGRNCYADEHYLPTFFNMIDPGGIANWSVTYVDWSEGKWHPKSFGPLDITRHLLKQISSINESRRFTSGPQLIGIEEKKNPIEKMKSINSSLLCLVLLGPLLAMPWAIEAFDITKMLAQYSEFSSFNQHLTETKLADQINSRQTITVLVFDNDAFSAISAKPSDTIKAILSTHVILDYFDQLKLTSTVESKDAQLTTLYQTTGAADKLQGFVKVGLINEGEIAFGSAVNGAPFNAKLVKSVTNQPYNISILQVTEPIVAPGIGEKPSAPAPKAQAPAASRKTVSPVSSPAGSAEDVEAPSPAGSPEEAEAPSAAASPEEAEAPSPSDAAPAKAADTASESTSSSSRIQMGFGWATVMGFGALLVAM</sequence>
<keyword evidence="8" id="KW-0732">Signal</keyword>
<dbReference type="InterPro" id="IPR033254">
    <property type="entry name" value="Plant_FLA"/>
</dbReference>
<keyword evidence="7" id="KW-0808">Transferase</keyword>
<feature type="compositionally biased region" description="Low complexity" evidence="14">
    <location>
        <begin position="311"/>
        <end position="325"/>
    </location>
</feature>
<comment type="similarity">
    <text evidence="3">Belongs to the fasciclin-like AGP family.</text>
</comment>
<name>A0A834WRV4_9FABA</name>
<dbReference type="PANTHER" id="PTHR32382">
    <property type="entry name" value="FASCICLIN-LIKE ARABINOGALACTAN PROTEIN"/>
    <property type="match status" value="1"/>
</dbReference>
<keyword evidence="10" id="KW-0472">Membrane</keyword>
<evidence type="ECO:0000313" key="16">
    <source>
        <dbReference type="EMBL" id="KAF7830196.1"/>
    </source>
</evidence>
<evidence type="ECO:0000256" key="4">
    <source>
        <dbReference type="ARBA" id="ARBA00022475"/>
    </source>
</evidence>
<comment type="caution">
    <text evidence="16">The sequence shown here is derived from an EMBL/GenBank/DDBJ whole genome shotgun (WGS) entry which is preliminary data.</text>
</comment>
<evidence type="ECO:0000256" key="6">
    <source>
        <dbReference type="ARBA" id="ARBA00022676"/>
    </source>
</evidence>
<keyword evidence="12" id="KW-0449">Lipoprotein</keyword>
<evidence type="ECO:0000256" key="13">
    <source>
        <dbReference type="ARBA" id="ARBA00024686"/>
    </source>
</evidence>
<reference evidence="16" key="1">
    <citation type="submission" date="2020-09" db="EMBL/GenBank/DDBJ databases">
        <title>Genome-Enabled Discovery of Anthraquinone Biosynthesis in Senna tora.</title>
        <authorList>
            <person name="Kang S.-H."/>
            <person name="Pandey R.P."/>
            <person name="Lee C.-M."/>
            <person name="Sim J.-S."/>
            <person name="Jeong J.-T."/>
            <person name="Choi B.-S."/>
            <person name="Jung M."/>
            <person name="Ginzburg D."/>
            <person name="Zhao K."/>
            <person name="Won S.Y."/>
            <person name="Oh T.-J."/>
            <person name="Yu Y."/>
            <person name="Kim N.-H."/>
            <person name="Lee O.R."/>
            <person name="Lee T.-H."/>
            <person name="Bashyal P."/>
            <person name="Kim T.-S."/>
            <person name="Lee W.-H."/>
            <person name="Kawkins C."/>
            <person name="Kim C.-K."/>
            <person name="Kim J.S."/>
            <person name="Ahn B.O."/>
            <person name="Rhee S.Y."/>
            <person name="Sohng J.K."/>
        </authorList>
    </citation>
    <scope>NUCLEOTIDE SEQUENCE</scope>
    <source>
        <tissue evidence="16">Leaf</tissue>
    </source>
</reference>
<dbReference type="SUPFAM" id="SSF82153">
    <property type="entry name" value="FAS1 domain"/>
    <property type="match status" value="1"/>
</dbReference>
<dbReference type="PROSITE" id="PS50213">
    <property type="entry name" value="FAS1"/>
    <property type="match status" value="1"/>
</dbReference>
<comment type="subcellular location">
    <subcellularLocation>
        <location evidence="2">Cell membrane</location>
        <topology evidence="2">Lipid-anchor</topology>
        <topology evidence="2">GPI-anchor</topology>
    </subcellularLocation>
    <subcellularLocation>
        <location evidence="1">Membrane</location>
        <topology evidence="1">Single-pass type II membrane protein</topology>
    </subcellularLocation>
</comment>
<dbReference type="GO" id="GO:0005886">
    <property type="term" value="C:plasma membrane"/>
    <property type="evidence" value="ECO:0007669"/>
    <property type="project" value="UniProtKB-SubCell"/>
</dbReference>
<dbReference type="AlphaFoldDB" id="A0A834WRV4"/>
<feature type="domain" description="FAS1" evidence="15">
    <location>
        <begin position="156"/>
        <end position="221"/>
    </location>
</feature>
<protein>
    <submittedName>
        <fullName evidence="16">Fasciclin-like arabinogalactan protein 3</fullName>
    </submittedName>
</protein>
<keyword evidence="9" id="KW-0654">Proteoglycan</keyword>
<dbReference type="PANTHER" id="PTHR32382:SF6">
    <property type="entry name" value="FASCICLIN-LIKE ARABINOGALACTAN PROTEIN 14"/>
    <property type="match status" value="1"/>
</dbReference>
<dbReference type="EMBL" id="JAAIUW010000005">
    <property type="protein sequence ID" value="KAF7830196.1"/>
    <property type="molecule type" value="Genomic_DNA"/>
</dbReference>
<feature type="compositionally biased region" description="Low complexity" evidence="14">
    <location>
        <begin position="344"/>
        <end position="391"/>
    </location>
</feature>
<evidence type="ECO:0000256" key="8">
    <source>
        <dbReference type="ARBA" id="ARBA00022729"/>
    </source>
</evidence>
<evidence type="ECO:0000256" key="7">
    <source>
        <dbReference type="ARBA" id="ARBA00022679"/>
    </source>
</evidence>
<dbReference type="InterPro" id="IPR036378">
    <property type="entry name" value="FAS1_dom_sf"/>
</dbReference>
<evidence type="ECO:0000256" key="2">
    <source>
        <dbReference type="ARBA" id="ARBA00004609"/>
    </source>
</evidence>
<organism evidence="16 17">
    <name type="scientific">Senna tora</name>
    <dbReference type="NCBI Taxonomy" id="362788"/>
    <lineage>
        <taxon>Eukaryota</taxon>
        <taxon>Viridiplantae</taxon>
        <taxon>Streptophyta</taxon>
        <taxon>Embryophyta</taxon>
        <taxon>Tracheophyta</taxon>
        <taxon>Spermatophyta</taxon>
        <taxon>Magnoliopsida</taxon>
        <taxon>eudicotyledons</taxon>
        <taxon>Gunneridae</taxon>
        <taxon>Pentapetalae</taxon>
        <taxon>rosids</taxon>
        <taxon>fabids</taxon>
        <taxon>Fabales</taxon>
        <taxon>Fabaceae</taxon>
        <taxon>Caesalpinioideae</taxon>
        <taxon>Cassia clade</taxon>
        <taxon>Senna</taxon>
    </lineage>
</organism>
<dbReference type="Gene3D" id="2.30.180.10">
    <property type="entry name" value="FAS1 domain"/>
    <property type="match status" value="1"/>
</dbReference>
<dbReference type="Pfam" id="PF02485">
    <property type="entry name" value="Branch"/>
    <property type="match status" value="1"/>
</dbReference>
<dbReference type="FunFam" id="2.30.180.10:FF:000015">
    <property type="entry name" value="Fasciclin-like arabinogalactan protein 3"/>
    <property type="match status" value="1"/>
</dbReference>
<accession>A0A834WRV4</accession>
<dbReference type="InterPro" id="IPR000782">
    <property type="entry name" value="FAS1_domain"/>
</dbReference>
<dbReference type="InterPro" id="IPR003406">
    <property type="entry name" value="Glyco_trans_14"/>
</dbReference>
<evidence type="ECO:0000256" key="12">
    <source>
        <dbReference type="ARBA" id="ARBA00023288"/>
    </source>
</evidence>
<evidence type="ECO:0000256" key="11">
    <source>
        <dbReference type="ARBA" id="ARBA00023180"/>
    </source>
</evidence>
<gene>
    <name evidence="16" type="ORF">G2W53_012529</name>
</gene>
<keyword evidence="5" id="KW-0336">GPI-anchor</keyword>
<evidence type="ECO:0000256" key="3">
    <source>
        <dbReference type="ARBA" id="ARBA00007843"/>
    </source>
</evidence>
<keyword evidence="11" id="KW-0325">Glycoprotein</keyword>
<keyword evidence="4" id="KW-1003">Cell membrane</keyword>
<dbReference type="GO" id="GO:0016757">
    <property type="term" value="F:glycosyltransferase activity"/>
    <property type="evidence" value="ECO:0007669"/>
    <property type="project" value="UniProtKB-KW"/>
</dbReference>
<feature type="region of interest" description="Disordered" evidence="14">
    <location>
        <begin position="308"/>
        <end position="393"/>
    </location>
</feature>
<dbReference type="GO" id="GO:0098552">
    <property type="term" value="C:side of membrane"/>
    <property type="evidence" value="ECO:0007669"/>
    <property type="project" value="UniProtKB-KW"/>
</dbReference>
<evidence type="ECO:0000256" key="5">
    <source>
        <dbReference type="ARBA" id="ARBA00022622"/>
    </source>
</evidence>
<keyword evidence="17" id="KW-1185">Reference proteome</keyword>
<dbReference type="Pfam" id="PF02469">
    <property type="entry name" value="Fasciclin"/>
    <property type="match status" value="1"/>
</dbReference>
<comment type="function">
    <text evidence="13">May be a cell surface adhesion protein.</text>
</comment>
<keyword evidence="6" id="KW-0328">Glycosyltransferase</keyword>
<evidence type="ECO:0000256" key="10">
    <source>
        <dbReference type="ARBA" id="ARBA00023136"/>
    </source>
</evidence>
<feature type="compositionally biased region" description="Polar residues" evidence="14">
    <location>
        <begin position="327"/>
        <end position="336"/>
    </location>
</feature>
<evidence type="ECO:0000259" key="15">
    <source>
        <dbReference type="PROSITE" id="PS50213"/>
    </source>
</evidence>
<evidence type="ECO:0000256" key="9">
    <source>
        <dbReference type="ARBA" id="ARBA00022974"/>
    </source>
</evidence>
<dbReference type="OrthoDB" id="694090at2759"/>
<evidence type="ECO:0000256" key="14">
    <source>
        <dbReference type="SAM" id="MobiDB-lite"/>
    </source>
</evidence>
<proteinExistence type="inferred from homology"/>